<reference evidence="3" key="1">
    <citation type="journal article" date="2019" name="Int. J. Syst. Evol. Microbiol.">
        <title>The Global Catalogue of Microorganisms (GCM) 10K type strain sequencing project: providing services to taxonomists for standard genome sequencing and annotation.</title>
        <authorList>
            <consortium name="The Broad Institute Genomics Platform"/>
            <consortium name="The Broad Institute Genome Sequencing Center for Infectious Disease"/>
            <person name="Wu L."/>
            <person name="Ma J."/>
        </authorList>
    </citation>
    <scope>NUCLEOTIDE SEQUENCE [LARGE SCALE GENOMIC DNA]</scope>
    <source>
        <strain evidence="3">IBRC-M 10906</strain>
    </source>
</reference>
<dbReference type="PANTHER" id="PTHR12905:SF0">
    <property type="entry name" value="CALCINEURIN-LIKE PHOSPHOESTERASE DOMAIN-CONTAINING PROTEIN"/>
    <property type="match status" value="1"/>
</dbReference>
<dbReference type="InterPro" id="IPR004843">
    <property type="entry name" value="Calcineurin-like_PHP"/>
</dbReference>
<sequence>MRVHVVSDVHGNAEALARAGEGADALIVLGDLIDFVDYHDHGNGILGALFGAENVRTFARLRREGRREETAAFSRELWSSLDDPAGAVDEAIREQYATLFAALSAPTYAIPGNVDSPALWPEFAGPGIHLVDGEVVEIGGLRFGFVGGALLPDGVVRRRNPVWLPYLRPREEFDKAAAGLRGIDVLCSHIPPAVPELVYDVVARRIEVGSEALLELITVEQPRWALFGHVHQPLAARSRAGRTECRNVGHFRKTARPYVLRW</sequence>
<accession>A0ABW5W837</accession>
<feature type="domain" description="Calcineurin-like phosphoesterase" evidence="1">
    <location>
        <begin position="1"/>
        <end position="233"/>
    </location>
</feature>
<dbReference type="InterPro" id="IPR029052">
    <property type="entry name" value="Metallo-depent_PP-like"/>
</dbReference>
<organism evidence="2 3">
    <name type="scientific">Prauserella oleivorans</name>
    <dbReference type="NCBI Taxonomy" id="1478153"/>
    <lineage>
        <taxon>Bacteria</taxon>
        <taxon>Bacillati</taxon>
        <taxon>Actinomycetota</taxon>
        <taxon>Actinomycetes</taxon>
        <taxon>Pseudonocardiales</taxon>
        <taxon>Pseudonocardiaceae</taxon>
        <taxon>Prauserella</taxon>
    </lineage>
</organism>
<dbReference type="InterPro" id="IPR051693">
    <property type="entry name" value="UPF0046_metallophosphoest"/>
</dbReference>
<evidence type="ECO:0000259" key="1">
    <source>
        <dbReference type="Pfam" id="PF00149"/>
    </source>
</evidence>
<dbReference type="EMBL" id="JBHUOF010000007">
    <property type="protein sequence ID" value="MFD2799334.1"/>
    <property type="molecule type" value="Genomic_DNA"/>
</dbReference>
<evidence type="ECO:0000313" key="2">
    <source>
        <dbReference type="EMBL" id="MFD2799334.1"/>
    </source>
</evidence>
<protein>
    <submittedName>
        <fullName evidence="2">Metallophosphoesterase</fullName>
    </submittedName>
</protein>
<evidence type="ECO:0000313" key="3">
    <source>
        <dbReference type="Proteomes" id="UP001597478"/>
    </source>
</evidence>
<proteinExistence type="predicted"/>
<dbReference type="Proteomes" id="UP001597478">
    <property type="component" value="Unassembled WGS sequence"/>
</dbReference>
<dbReference type="RefSeq" id="WP_377385818.1">
    <property type="nucleotide sequence ID" value="NZ_JBHSAN010000006.1"/>
</dbReference>
<dbReference type="Pfam" id="PF00149">
    <property type="entry name" value="Metallophos"/>
    <property type="match status" value="1"/>
</dbReference>
<dbReference type="Gene3D" id="3.60.21.10">
    <property type="match status" value="1"/>
</dbReference>
<gene>
    <name evidence="2" type="ORF">ACFS2C_08020</name>
</gene>
<comment type="caution">
    <text evidence="2">The sequence shown here is derived from an EMBL/GenBank/DDBJ whole genome shotgun (WGS) entry which is preliminary data.</text>
</comment>
<name>A0ABW5W837_9PSEU</name>
<dbReference type="PANTHER" id="PTHR12905">
    <property type="entry name" value="METALLOPHOSPHOESTERASE"/>
    <property type="match status" value="1"/>
</dbReference>
<keyword evidence="3" id="KW-1185">Reference proteome</keyword>
<dbReference type="SUPFAM" id="SSF56300">
    <property type="entry name" value="Metallo-dependent phosphatases"/>
    <property type="match status" value="1"/>
</dbReference>